<organism evidence="2 3">
    <name type="scientific">Blattamonas nauphoetae</name>
    <dbReference type="NCBI Taxonomy" id="2049346"/>
    <lineage>
        <taxon>Eukaryota</taxon>
        <taxon>Metamonada</taxon>
        <taxon>Preaxostyla</taxon>
        <taxon>Oxymonadida</taxon>
        <taxon>Blattamonas</taxon>
    </lineage>
</organism>
<reference evidence="2 3" key="1">
    <citation type="journal article" date="2022" name="bioRxiv">
        <title>Genomics of Preaxostyla Flagellates Illuminates Evolutionary Transitions and the Path Towards Mitochondrial Loss.</title>
        <authorList>
            <person name="Novak L.V.F."/>
            <person name="Treitli S.C."/>
            <person name="Pyrih J."/>
            <person name="Halakuc P."/>
            <person name="Pipaliya S.V."/>
            <person name="Vacek V."/>
            <person name="Brzon O."/>
            <person name="Soukal P."/>
            <person name="Eme L."/>
            <person name="Dacks J.B."/>
            <person name="Karnkowska A."/>
            <person name="Elias M."/>
            <person name="Hampl V."/>
        </authorList>
    </citation>
    <scope>NUCLEOTIDE SEQUENCE [LARGE SCALE GENOMIC DNA]</scope>
    <source>
        <strain evidence="2">NAU3</strain>
        <tissue evidence="2">Gut</tissue>
    </source>
</reference>
<dbReference type="EMBL" id="JARBJD010000051">
    <property type="protein sequence ID" value="KAK2956857.1"/>
    <property type="molecule type" value="Genomic_DNA"/>
</dbReference>
<feature type="region of interest" description="Disordered" evidence="1">
    <location>
        <begin position="1"/>
        <end position="47"/>
    </location>
</feature>
<sequence length="87" mass="9969">MTQLDVDGTSVGVLSSWDEHEKNERATHASRSRGVTSERADGRFGQFRSDQTKTRLFRLNLPKHLPLPIISSTQRHPRILRVCSENR</sequence>
<protein>
    <submittedName>
        <fullName evidence="2">Uncharacterized protein</fullName>
    </submittedName>
</protein>
<proteinExistence type="predicted"/>
<evidence type="ECO:0000256" key="1">
    <source>
        <dbReference type="SAM" id="MobiDB-lite"/>
    </source>
</evidence>
<gene>
    <name evidence="2" type="ORF">BLNAU_8134</name>
</gene>
<dbReference type="Proteomes" id="UP001281761">
    <property type="component" value="Unassembled WGS sequence"/>
</dbReference>
<feature type="compositionally biased region" description="Basic and acidic residues" evidence="1">
    <location>
        <begin position="17"/>
        <end position="27"/>
    </location>
</feature>
<name>A0ABQ9XZE1_9EUKA</name>
<accession>A0ABQ9XZE1</accession>
<keyword evidence="3" id="KW-1185">Reference proteome</keyword>
<evidence type="ECO:0000313" key="2">
    <source>
        <dbReference type="EMBL" id="KAK2956857.1"/>
    </source>
</evidence>
<evidence type="ECO:0000313" key="3">
    <source>
        <dbReference type="Proteomes" id="UP001281761"/>
    </source>
</evidence>
<comment type="caution">
    <text evidence="2">The sequence shown here is derived from an EMBL/GenBank/DDBJ whole genome shotgun (WGS) entry which is preliminary data.</text>
</comment>